<feature type="transmembrane region" description="Helical" evidence="2">
    <location>
        <begin position="183"/>
        <end position="204"/>
    </location>
</feature>
<dbReference type="PANTHER" id="PTHR30531">
    <property type="entry name" value="FLAGELLAR BIOSYNTHETIC PROTEIN FLHB"/>
    <property type="match status" value="1"/>
</dbReference>
<gene>
    <name evidence="3" type="ORF">PQQ73_15765</name>
</gene>
<evidence type="ECO:0000313" key="3">
    <source>
        <dbReference type="EMBL" id="MFM0717788.1"/>
    </source>
</evidence>
<evidence type="ECO:0000313" key="4">
    <source>
        <dbReference type="Proteomes" id="UP001629392"/>
    </source>
</evidence>
<comment type="similarity">
    <text evidence="1">Belongs to the type III secretion exporter family.</text>
</comment>
<comment type="caution">
    <text evidence="3">The sequence shown here is derived from an EMBL/GenBank/DDBJ whole genome shotgun (WGS) entry which is preliminary data.</text>
</comment>
<dbReference type="PRINTS" id="PR00950">
    <property type="entry name" value="TYPE3IMSPROT"/>
</dbReference>
<dbReference type="Pfam" id="PF01312">
    <property type="entry name" value="Bac_export_2"/>
    <property type="match status" value="1"/>
</dbReference>
<feature type="transmembrane region" description="Helical" evidence="2">
    <location>
        <begin position="21"/>
        <end position="42"/>
    </location>
</feature>
<feature type="transmembrane region" description="Helical" evidence="2">
    <location>
        <begin position="148"/>
        <end position="171"/>
    </location>
</feature>
<feature type="transmembrane region" description="Helical" evidence="2">
    <location>
        <begin position="82"/>
        <end position="112"/>
    </location>
</feature>
<dbReference type="PANTHER" id="PTHR30531:SF14">
    <property type="entry name" value="SURFACE PRESENTATION OF ANTIGENS PROTEIN SPAS"/>
    <property type="match status" value="1"/>
</dbReference>
<protein>
    <submittedName>
        <fullName evidence="3">EscU/YscU/HrcU family type III secretion system export apparatus switch protein</fullName>
    </submittedName>
</protein>
<evidence type="ECO:0000256" key="2">
    <source>
        <dbReference type="SAM" id="Phobius"/>
    </source>
</evidence>
<keyword evidence="2" id="KW-0812">Transmembrane</keyword>
<dbReference type="InterPro" id="IPR029025">
    <property type="entry name" value="T3SS_substrate_exporter_C"/>
</dbReference>
<dbReference type="RefSeq" id="WP_408144709.1">
    <property type="nucleotide sequence ID" value="NZ_JAQQCL010000010.1"/>
</dbReference>
<accession>A0ABW9EFV6</accession>
<dbReference type="EMBL" id="JAQQCL010000010">
    <property type="protein sequence ID" value="MFM0717788.1"/>
    <property type="molecule type" value="Genomic_DNA"/>
</dbReference>
<reference evidence="3 4" key="1">
    <citation type="journal article" date="2024" name="Chem. Sci.">
        <title>Discovery of megapolipeptins by genome mining of a Burkholderiales bacteria collection.</title>
        <authorList>
            <person name="Paulo B.S."/>
            <person name="Recchia M.J.J."/>
            <person name="Lee S."/>
            <person name="Fergusson C.H."/>
            <person name="Romanowski S.B."/>
            <person name="Hernandez A."/>
            <person name="Krull N."/>
            <person name="Liu D.Y."/>
            <person name="Cavanagh H."/>
            <person name="Bos A."/>
            <person name="Gray C.A."/>
            <person name="Murphy B.T."/>
            <person name="Linington R.G."/>
            <person name="Eustaquio A.S."/>
        </authorList>
    </citation>
    <scope>NUCLEOTIDE SEQUENCE [LARGE SCALE GENOMIC DNA]</scope>
    <source>
        <strain evidence="3 4">RL17-350-BIC-E</strain>
    </source>
</reference>
<sequence length="344" mass="36778">MAEKSHRPTARKLREARRKGEVARSADLVAAVQFIALLALLIGGGPIGLRVVHSLLDAAAQLIASPDPGALLMPLISAAVRALAMLVLAVSAVAGISAAAAALAQVGGLMAWERIRPDLNRLNPAAGLARMFSLRNLIDLAKQLVKTLALAAIIYAVIRGSLGAVIEAGFTAPAHILGIAGKLLALLFGWAAVVYAALAAFDYAHQRWQHMRQLRMSTDEIRREYRETEGDPQMGSRRTQLARELQFNSLQDVVGSASAVVYSARVAVALRYTGAPSLPMVVARGEGEAAQRIRAVARDLLRPTVANAGLAETLYEEVPLGHFIDRAHFREVAQVLKWATGDDT</sequence>
<proteinExistence type="inferred from homology"/>
<dbReference type="SUPFAM" id="SSF160544">
    <property type="entry name" value="EscU C-terminal domain-like"/>
    <property type="match status" value="1"/>
</dbReference>
<dbReference type="InterPro" id="IPR006135">
    <property type="entry name" value="T3SS_substrate_exporter"/>
</dbReference>
<keyword evidence="2" id="KW-1133">Transmembrane helix</keyword>
<keyword evidence="2" id="KW-0472">Membrane</keyword>
<dbReference type="Proteomes" id="UP001629392">
    <property type="component" value="Unassembled WGS sequence"/>
</dbReference>
<keyword evidence="4" id="KW-1185">Reference proteome</keyword>
<dbReference type="Gene3D" id="3.40.1690.10">
    <property type="entry name" value="secretion proteins EscU"/>
    <property type="match status" value="1"/>
</dbReference>
<name>A0ABW9EFV6_9BURK</name>
<organism evidence="3 4">
    <name type="scientific">Paraburkholderia strydomiana</name>
    <dbReference type="NCBI Taxonomy" id="1245417"/>
    <lineage>
        <taxon>Bacteria</taxon>
        <taxon>Pseudomonadati</taxon>
        <taxon>Pseudomonadota</taxon>
        <taxon>Betaproteobacteria</taxon>
        <taxon>Burkholderiales</taxon>
        <taxon>Burkholderiaceae</taxon>
        <taxon>Paraburkholderia</taxon>
    </lineage>
</organism>
<evidence type="ECO:0000256" key="1">
    <source>
        <dbReference type="ARBA" id="ARBA00010690"/>
    </source>
</evidence>